<evidence type="ECO:0000313" key="9">
    <source>
        <dbReference type="EMBL" id="GAA0875618.1"/>
    </source>
</evidence>
<dbReference type="RefSeq" id="WP_343787292.1">
    <property type="nucleotide sequence ID" value="NZ_BAAAFH010000011.1"/>
</dbReference>
<dbReference type="Pfam" id="PF00375">
    <property type="entry name" value="SDF"/>
    <property type="match status" value="1"/>
</dbReference>
<comment type="subcellular location">
    <subcellularLocation>
        <location evidence="1">Cell membrane</location>
        <topology evidence="1">Multi-pass membrane protein</topology>
    </subcellularLocation>
</comment>
<keyword evidence="7 8" id="KW-0472">Membrane</keyword>
<feature type="transmembrane region" description="Helical" evidence="8">
    <location>
        <begin position="183"/>
        <end position="201"/>
    </location>
</feature>
<dbReference type="InterPro" id="IPR001991">
    <property type="entry name" value="Na-dicarboxylate_symporter"/>
</dbReference>
<feature type="transmembrane region" description="Helical" evidence="8">
    <location>
        <begin position="253"/>
        <end position="278"/>
    </location>
</feature>
<dbReference type="Proteomes" id="UP001501126">
    <property type="component" value="Unassembled WGS sequence"/>
</dbReference>
<feature type="transmembrane region" description="Helical" evidence="8">
    <location>
        <begin position="387"/>
        <end position="409"/>
    </location>
</feature>
<dbReference type="Gene3D" id="1.10.3860.10">
    <property type="entry name" value="Sodium:dicarboxylate symporter"/>
    <property type="match status" value="1"/>
</dbReference>
<feature type="transmembrane region" description="Helical" evidence="8">
    <location>
        <begin position="361"/>
        <end position="381"/>
    </location>
</feature>
<name>A0ABP3Y4Q0_9FLAO</name>
<evidence type="ECO:0000256" key="8">
    <source>
        <dbReference type="SAM" id="Phobius"/>
    </source>
</evidence>
<evidence type="ECO:0000256" key="3">
    <source>
        <dbReference type="ARBA" id="ARBA00022475"/>
    </source>
</evidence>
<evidence type="ECO:0000256" key="2">
    <source>
        <dbReference type="ARBA" id="ARBA00022448"/>
    </source>
</evidence>
<feature type="transmembrane region" description="Helical" evidence="8">
    <location>
        <begin position="26"/>
        <end position="49"/>
    </location>
</feature>
<accession>A0ABP3Y4Q0</accession>
<dbReference type="SUPFAM" id="SSF118215">
    <property type="entry name" value="Proton glutamate symport protein"/>
    <property type="match status" value="1"/>
</dbReference>
<organism evidence="9 10">
    <name type="scientific">Wandonia haliotis</name>
    <dbReference type="NCBI Taxonomy" id="574963"/>
    <lineage>
        <taxon>Bacteria</taxon>
        <taxon>Pseudomonadati</taxon>
        <taxon>Bacteroidota</taxon>
        <taxon>Flavobacteriia</taxon>
        <taxon>Flavobacteriales</taxon>
        <taxon>Crocinitomicaceae</taxon>
        <taxon>Wandonia</taxon>
    </lineage>
</organism>
<dbReference type="InterPro" id="IPR018107">
    <property type="entry name" value="Na-dicarboxylate_symporter_CS"/>
</dbReference>
<dbReference type="PRINTS" id="PR00173">
    <property type="entry name" value="EDTRNSPORT"/>
</dbReference>
<dbReference type="PANTHER" id="PTHR42865:SF7">
    <property type="entry name" value="PROTON_GLUTAMATE-ASPARTATE SYMPORTER"/>
    <property type="match status" value="1"/>
</dbReference>
<evidence type="ECO:0000313" key="10">
    <source>
        <dbReference type="Proteomes" id="UP001501126"/>
    </source>
</evidence>
<sequence length="448" mass="47791">MERKSIGDKSLKGLDFYLTTLVEAKLWVKVLIGLALGALTGWLISPSLGVVPEKISIPLANWLVLPGTLFLKLVQMIMIPLILASIVTGIINAGGEQLKKMGARLGIYFIATTLVSVVLGTVLVLLIRPGQFMNETTADKGIELPTTEISTEQVSGSVFSRIPDAIAQLLPENPLASMVNGEMLPIVLFSILVGISLIALTEQQRNPVVILLSSVQEVCMTIVKWAMRLVPYAVFGLIAQLVMSVGMSSLSGIGMYVITVLIGLLILLVMYMMIVAFIGRRNPITFLKEIRDVQLLAFSTTSSAAVMPLSIKTAQNKLGISKSISNFLIPVGATINMDGTALYQCISTVFIAQVYNLELSLASLLVIILTIVAASIGTPSIPGGGVVILASVLQGAGIPAEGIILIIGVDRILGMFRTAVNVTGDLTACIVFEKWQGPENSSIRDQSD</sequence>
<feature type="transmembrane region" description="Helical" evidence="8">
    <location>
        <begin position="69"/>
        <end position="93"/>
    </location>
</feature>
<feature type="transmembrane region" description="Helical" evidence="8">
    <location>
        <begin position="229"/>
        <end position="247"/>
    </location>
</feature>
<keyword evidence="2" id="KW-0813">Transport</keyword>
<dbReference type="EMBL" id="BAAAFH010000011">
    <property type="protein sequence ID" value="GAA0875618.1"/>
    <property type="molecule type" value="Genomic_DNA"/>
</dbReference>
<keyword evidence="5" id="KW-0769">Symport</keyword>
<comment type="caution">
    <text evidence="9">The sequence shown here is derived from an EMBL/GenBank/DDBJ whole genome shotgun (WGS) entry which is preliminary data.</text>
</comment>
<dbReference type="PANTHER" id="PTHR42865">
    <property type="entry name" value="PROTON/GLUTAMATE-ASPARTATE SYMPORTER"/>
    <property type="match status" value="1"/>
</dbReference>
<feature type="transmembrane region" description="Helical" evidence="8">
    <location>
        <begin position="105"/>
        <end position="127"/>
    </location>
</feature>
<gene>
    <name evidence="9" type="ORF">GCM10009118_20270</name>
</gene>
<dbReference type="PROSITE" id="PS00714">
    <property type="entry name" value="NA_DICARBOXYL_SYMP_2"/>
    <property type="match status" value="1"/>
</dbReference>
<evidence type="ECO:0000256" key="1">
    <source>
        <dbReference type="ARBA" id="ARBA00004651"/>
    </source>
</evidence>
<proteinExistence type="predicted"/>
<protein>
    <submittedName>
        <fullName evidence="9">Dicarboxylate/amino acid:cation symporter</fullName>
    </submittedName>
</protein>
<keyword evidence="10" id="KW-1185">Reference proteome</keyword>
<dbReference type="InterPro" id="IPR036458">
    <property type="entry name" value="Na:dicarbo_symporter_sf"/>
</dbReference>
<evidence type="ECO:0000256" key="7">
    <source>
        <dbReference type="ARBA" id="ARBA00023136"/>
    </source>
</evidence>
<keyword evidence="4 8" id="KW-0812">Transmembrane</keyword>
<evidence type="ECO:0000256" key="6">
    <source>
        <dbReference type="ARBA" id="ARBA00022989"/>
    </source>
</evidence>
<keyword evidence="6 8" id="KW-1133">Transmembrane helix</keyword>
<reference evidence="10" key="1">
    <citation type="journal article" date="2019" name="Int. J. Syst. Evol. Microbiol.">
        <title>The Global Catalogue of Microorganisms (GCM) 10K type strain sequencing project: providing services to taxonomists for standard genome sequencing and annotation.</title>
        <authorList>
            <consortium name="The Broad Institute Genomics Platform"/>
            <consortium name="The Broad Institute Genome Sequencing Center for Infectious Disease"/>
            <person name="Wu L."/>
            <person name="Ma J."/>
        </authorList>
    </citation>
    <scope>NUCLEOTIDE SEQUENCE [LARGE SCALE GENOMIC DNA]</scope>
    <source>
        <strain evidence="10">JCM 16083</strain>
    </source>
</reference>
<evidence type="ECO:0000256" key="5">
    <source>
        <dbReference type="ARBA" id="ARBA00022847"/>
    </source>
</evidence>
<evidence type="ECO:0000256" key="4">
    <source>
        <dbReference type="ARBA" id="ARBA00022692"/>
    </source>
</evidence>
<keyword evidence="3" id="KW-1003">Cell membrane</keyword>